<evidence type="ECO:0000256" key="10">
    <source>
        <dbReference type="RuleBase" id="RU000461"/>
    </source>
</evidence>
<dbReference type="InterPro" id="IPR017972">
    <property type="entry name" value="Cyt_P450_CS"/>
</dbReference>
<sequence length="358" mass="40128">MTLHLTAQVPSVWIVLTDTTDRYSASVIMALAYGRHPKSYEDPDVRAVYRCLTRLGVALRPGSWKVDAYPFLKYIPGYLKELQDGYTEERALFKRLLNEVKAKIERKEVIPESFGKYILERQAELELSDDETAYLAGSMFGAGTDTSASAISIVVMASACYPAAQARVQEELDVVVGRERAPELDLMSIGAREHGKLPQLMAFVLETFRWRPVSAGGFPHKAMKDIVWNNYLIPKGATVSGNVWSVGRDPAYFPDPEKFDPQRWLNTEGKIKDDLRSFTFGFGRRVCPGQHLATTSVFLNTSLLFWAFNIRKDPSSPIDELAFTKSANAHPLPFKVIFEPRAASSMDGIKALLEDYGM</sequence>
<dbReference type="EMBL" id="CACVBS010000035">
    <property type="protein sequence ID" value="CAA7262152.1"/>
    <property type="molecule type" value="Genomic_DNA"/>
</dbReference>
<keyword evidence="12" id="KW-1185">Reference proteome</keyword>
<dbReference type="PANTHER" id="PTHR46300">
    <property type="entry name" value="P450, PUTATIVE (EUROFUNG)-RELATED-RELATED"/>
    <property type="match status" value="1"/>
</dbReference>
<dbReference type="GO" id="GO:0004497">
    <property type="term" value="F:monooxygenase activity"/>
    <property type="evidence" value="ECO:0007669"/>
    <property type="project" value="UniProtKB-KW"/>
</dbReference>
<evidence type="ECO:0000313" key="12">
    <source>
        <dbReference type="Proteomes" id="UP000467700"/>
    </source>
</evidence>
<dbReference type="AlphaFoldDB" id="A0A8S0WPG9"/>
<evidence type="ECO:0000256" key="8">
    <source>
        <dbReference type="ARBA" id="ARBA00023033"/>
    </source>
</evidence>
<dbReference type="Pfam" id="PF00067">
    <property type="entry name" value="p450"/>
    <property type="match status" value="1"/>
</dbReference>
<reference evidence="11 12" key="1">
    <citation type="submission" date="2020-01" db="EMBL/GenBank/DDBJ databases">
        <authorList>
            <person name="Gupta K D."/>
        </authorList>
    </citation>
    <scope>NUCLEOTIDE SEQUENCE [LARGE SCALE GENOMIC DNA]</scope>
</reference>
<dbReference type="InterPro" id="IPR001128">
    <property type="entry name" value="Cyt_P450"/>
</dbReference>
<dbReference type="InterPro" id="IPR002401">
    <property type="entry name" value="Cyt_P450_E_grp-I"/>
</dbReference>
<evidence type="ECO:0000256" key="6">
    <source>
        <dbReference type="ARBA" id="ARBA00023002"/>
    </source>
</evidence>
<comment type="pathway">
    <text evidence="2">Secondary metabolite biosynthesis.</text>
</comment>
<dbReference type="Gene3D" id="1.10.630.10">
    <property type="entry name" value="Cytochrome P450"/>
    <property type="match status" value="1"/>
</dbReference>
<organism evidence="11 12">
    <name type="scientific">Cyclocybe aegerita</name>
    <name type="common">Black poplar mushroom</name>
    <name type="synonym">Agrocybe aegerita</name>
    <dbReference type="NCBI Taxonomy" id="1973307"/>
    <lineage>
        <taxon>Eukaryota</taxon>
        <taxon>Fungi</taxon>
        <taxon>Dikarya</taxon>
        <taxon>Basidiomycota</taxon>
        <taxon>Agaricomycotina</taxon>
        <taxon>Agaricomycetes</taxon>
        <taxon>Agaricomycetidae</taxon>
        <taxon>Agaricales</taxon>
        <taxon>Agaricineae</taxon>
        <taxon>Bolbitiaceae</taxon>
        <taxon>Cyclocybe</taxon>
    </lineage>
</organism>
<dbReference type="GO" id="GO:0016705">
    <property type="term" value="F:oxidoreductase activity, acting on paired donors, with incorporation or reduction of molecular oxygen"/>
    <property type="evidence" value="ECO:0007669"/>
    <property type="project" value="InterPro"/>
</dbReference>
<dbReference type="Proteomes" id="UP000467700">
    <property type="component" value="Unassembled WGS sequence"/>
</dbReference>
<name>A0A8S0WPG9_CYCAE</name>
<evidence type="ECO:0000256" key="9">
    <source>
        <dbReference type="PIRSR" id="PIRSR602401-1"/>
    </source>
</evidence>
<dbReference type="PROSITE" id="PS00086">
    <property type="entry name" value="CYTOCHROME_P450"/>
    <property type="match status" value="1"/>
</dbReference>
<proteinExistence type="inferred from homology"/>
<dbReference type="GO" id="GO:0020037">
    <property type="term" value="F:heme binding"/>
    <property type="evidence" value="ECO:0007669"/>
    <property type="project" value="InterPro"/>
</dbReference>
<dbReference type="PRINTS" id="PR00385">
    <property type="entry name" value="P450"/>
</dbReference>
<evidence type="ECO:0000256" key="3">
    <source>
        <dbReference type="ARBA" id="ARBA00010617"/>
    </source>
</evidence>
<comment type="similarity">
    <text evidence="3 10">Belongs to the cytochrome P450 family.</text>
</comment>
<comment type="cofactor">
    <cofactor evidence="1 9">
        <name>heme</name>
        <dbReference type="ChEBI" id="CHEBI:30413"/>
    </cofactor>
</comment>
<keyword evidence="4 9" id="KW-0349">Heme</keyword>
<feature type="binding site" description="axial binding residue" evidence="9">
    <location>
        <position position="287"/>
    </location>
    <ligand>
        <name>heme</name>
        <dbReference type="ChEBI" id="CHEBI:30413"/>
    </ligand>
    <ligandPart>
        <name>Fe</name>
        <dbReference type="ChEBI" id="CHEBI:18248"/>
    </ligandPart>
</feature>
<protein>
    <recommendedName>
        <fullName evidence="13">Cytochrome P450</fullName>
    </recommendedName>
</protein>
<comment type="caution">
    <text evidence="11">The sequence shown here is derived from an EMBL/GenBank/DDBJ whole genome shotgun (WGS) entry which is preliminary data.</text>
</comment>
<dbReference type="InterPro" id="IPR036396">
    <property type="entry name" value="Cyt_P450_sf"/>
</dbReference>
<accession>A0A8S0WPG9</accession>
<dbReference type="OrthoDB" id="2789670at2759"/>
<evidence type="ECO:0000256" key="1">
    <source>
        <dbReference type="ARBA" id="ARBA00001971"/>
    </source>
</evidence>
<evidence type="ECO:0000256" key="4">
    <source>
        <dbReference type="ARBA" id="ARBA00022617"/>
    </source>
</evidence>
<evidence type="ECO:0008006" key="13">
    <source>
        <dbReference type="Google" id="ProtNLM"/>
    </source>
</evidence>
<keyword evidence="7 9" id="KW-0408">Iron</keyword>
<evidence type="ECO:0000256" key="5">
    <source>
        <dbReference type="ARBA" id="ARBA00022723"/>
    </source>
</evidence>
<keyword evidence="5 9" id="KW-0479">Metal-binding</keyword>
<dbReference type="PRINTS" id="PR00463">
    <property type="entry name" value="EP450I"/>
</dbReference>
<dbReference type="GO" id="GO:0005506">
    <property type="term" value="F:iron ion binding"/>
    <property type="evidence" value="ECO:0007669"/>
    <property type="project" value="InterPro"/>
</dbReference>
<evidence type="ECO:0000256" key="7">
    <source>
        <dbReference type="ARBA" id="ARBA00023004"/>
    </source>
</evidence>
<evidence type="ECO:0000256" key="2">
    <source>
        <dbReference type="ARBA" id="ARBA00005179"/>
    </source>
</evidence>
<keyword evidence="6 10" id="KW-0560">Oxidoreductase</keyword>
<gene>
    <name evidence="11" type="ORF">AAE3_LOCUS4120</name>
</gene>
<dbReference type="PANTHER" id="PTHR46300:SF1">
    <property type="entry name" value="P450, PUTATIVE (EUROFUNG)-RELATED"/>
    <property type="match status" value="1"/>
</dbReference>
<dbReference type="SUPFAM" id="SSF48264">
    <property type="entry name" value="Cytochrome P450"/>
    <property type="match status" value="1"/>
</dbReference>
<dbReference type="InterPro" id="IPR050364">
    <property type="entry name" value="Cytochrome_P450_fung"/>
</dbReference>
<evidence type="ECO:0000313" key="11">
    <source>
        <dbReference type="EMBL" id="CAA7262152.1"/>
    </source>
</evidence>
<keyword evidence="8 10" id="KW-0503">Monooxygenase</keyword>